<accession>A0A1J4K783</accession>
<feature type="compositionally biased region" description="Polar residues" evidence="1">
    <location>
        <begin position="87"/>
        <end position="100"/>
    </location>
</feature>
<name>A0A1J4K783_9EUKA</name>
<evidence type="ECO:0000256" key="1">
    <source>
        <dbReference type="SAM" id="MobiDB-lite"/>
    </source>
</evidence>
<feature type="compositionally biased region" description="Polar residues" evidence="1">
    <location>
        <begin position="107"/>
        <end position="130"/>
    </location>
</feature>
<dbReference type="GeneID" id="94838795"/>
<evidence type="ECO:0000313" key="3">
    <source>
        <dbReference type="Proteomes" id="UP000179807"/>
    </source>
</evidence>
<gene>
    <name evidence="2" type="ORF">TRFO_25032</name>
</gene>
<keyword evidence="3" id="KW-1185">Reference proteome</keyword>
<evidence type="ECO:0000313" key="2">
    <source>
        <dbReference type="EMBL" id="OHT06858.1"/>
    </source>
</evidence>
<feature type="region of interest" description="Disordered" evidence="1">
    <location>
        <begin position="72"/>
        <end position="138"/>
    </location>
</feature>
<dbReference type="Proteomes" id="UP000179807">
    <property type="component" value="Unassembled WGS sequence"/>
</dbReference>
<dbReference type="AlphaFoldDB" id="A0A1J4K783"/>
<protein>
    <submittedName>
        <fullName evidence="2">Uncharacterized protein</fullName>
    </submittedName>
</protein>
<comment type="caution">
    <text evidence="2">The sequence shown here is derived from an EMBL/GenBank/DDBJ whole genome shotgun (WGS) entry which is preliminary data.</text>
</comment>
<sequence length="231" mass="25819">MKGNARKKAPPQLKLVLASDTDDGLDRFQRQALACFDNFDSSSDDGSVQIIETGDPLLEMLDSVQNIETKEITNKPGIRNSKKKTSTFESSQPNNQTTKPTSHKTYSKISPEFNQSSNPKPEIQTTNLKPDNNKKPRQRKIFEFGNVSDLPPEDEDDFFSTVQSIYTFFNRKRPIPLIIAAIHQSAGDVYEAVHRIAAEAYDYTEGDADLSYASIAASPDLLCNYFACKDP</sequence>
<dbReference type="EMBL" id="MLAK01000713">
    <property type="protein sequence ID" value="OHT06858.1"/>
    <property type="molecule type" value="Genomic_DNA"/>
</dbReference>
<dbReference type="VEuPathDB" id="TrichDB:TRFO_25032"/>
<dbReference type="OrthoDB" id="10683995at2759"/>
<proteinExistence type="predicted"/>
<dbReference type="RefSeq" id="XP_068359994.1">
    <property type="nucleotide sequence ID" value="XM_068504091.1"/>
</dbReference>
<organism evidence="2 3">
    <name type="scientific">Tritrichomonas foetus</name>
    <dbReference type="NCBI Taxonomy" id="1144522"/>
    <lineage>
        <taxon>Eukaryota</taxon>
        <taxon>Metamonada</taxon>
        <taxon>Parabasalia</taxon>
        <taxon>Tritrichomonadida</taxon>
        <taxon>Tritrichomonadidae</taxon>
        <taxon>Tritrichomonas</taxon>
    </lineage>
</organism>
<reference evidence="2" key="1">
    <citation type="submission" date="2016-10" db="EMBL/GenBank/DDBJ databases">
        <authorList>
            <person name="Benchimol M."/>
            <person name="Almeida L.G."/>
            <person name="Vasconcelos A.T."/>
            <person name="Perreira-Neves A."/>
            <person name="Rosa I.A."/>
            <person name="Tasca T."/>
            <person name="Bogo M.R."/>
            <person name="de Souza W."/>
        </authorList>
    </citation>
    <scope>NUCLEOTIDE SEQUENCE [LARGE SCALE GENOMIC DNA]</scope>
    <source>
        <strain evidence="2">K</strain>
    </source>
</reference>